<comment type="caution">
    <text evidence="5">The sequence shown here is derived from an EMBL/GenBank/DDBJ whole genome shotgun (WGS) entry which is preliminary data.</text>
</comment>
<evidence type="ECO:0000313" key="6">
    <source>
        <dbReference type="Proteomes" id="UP000316095"/>
    </source>
</evidence>
<sequence length="307" mass="33203">MSNLPTFETLYERASQTESPIGVAAAGGADETVLTALHQAAAFGWVKPYVCGLENDIRSLCEQLKLDATQFEIVDSDSPAQSAVELIHQGHVSLMMKGQIATPDLMKAILNRETGLRTGRAIGQIVLMEIPRDEKVFLMTDTGISIRPTVDQKKDLMIQLIETAHKLGCSVPNIALMAATEKINEAMPETLEMPELIRFSQQEFPEQCHASGPLSFDLAYHAIAGSRKGIEDPVIGKADGMLFSDLLSANLTVKAIMYTAKCQFGGILCGTSVPVVFMSRADDVSTRLNSLAYALELVRNSPTASAT</sequence>
<comment type="similarity">
    <text evidence="1">Belongs to the phosphate acetyltransferase and butyryltransferase family.</text>
</comment>
<evidence type="ECO:0000256" key="1">
    <source>
        <dbReference type="ARBA" id="ARBA00005656"/>
    </source>
</evidence>
<dbReference type="PANTHER" id="PTHR43356:SF2">
    <property type="entry name" value="PHOSPHATE ACETYLTRANSFERASE"/>
    <property type="match status" value="1"/>
</dbReference>
<dbReference type="PIRSF" id="PIRSF000428">
    <property type="entry name" value="P_Ac_trans"/>
    <property type="match status" value="1"/>
</dbReference>
<dbReference type="Pfam" id="PF01515">
    <property type="entry name" value="PTA_PTB"/>
    <property type="match status" value="1"/>
</dbReference>
<feature type="domain" description="Phosphate acetyl/butaryl transferase" evidence="4">
    <location>
        <begin position="80"/>
        <end position="294"/>
    </location>
</feature>
<dbReference type="SUPFAM" id="SSF53659">
    <property type="entry name" value="Isocitrate/Isopropylmalate dehydrogenase-like"/>
    <property type="match status" value="1"/>
</dbReference>
<organism evidence="5 6">
    <name type="scientific">Rubinisphaera italica</name>
    <dbReference type="NCBI Taxonomy" id="2527969"/>
    <lineage>
        <taxon>Bacteria</taxon>
        <taxon>Pseudomonadati</taxon>
        <taxon>Planctomycetota</taxon>
        <taxon>Planctomycetia</taxon>
        <taxon>Planctomycetales</taxon>
        <taxon>Planctomycetaceae</taxon>
        <taxon>Rubinisphaera</taxon>
    </lineage>
</organism>
<dbReference type="PANTHER" id="PTHR43356">
    <property type="entry name" value="PHOSPHATE ACETYLTRANSFERASE"/>
    <property type="match status" value="1"/>
</dbReference>
<keyword evidence="3 5" id="KW-0012">Acyltransferase</keyword>
<dbReference type="RefSeq" id="WP_146503057.1">
    <property type="nucleotide sequence ID" value="NZ_SJPG01000001.1"/>
</dbReference>
<dbReference type="EC" id="2.3.1.8" evidence="5"/>
<evidence type="ECO:0000313" key="5">
    <source>
        <dbReference type="EMBL" id="TWT61020.1"/>
    </source>
</evidence>
<reference evidence="5 6" key="1">
    <citation type="submission" date="2019-02" db="EMBL/GenBank/DDBJ databases">
        <title>Deep-cultivation of Planctomycetes and their phenomic and genomic characterization uncovers novel biology.</title>
        <authorList>
            <person name="Wiegand S."/>
            <person name="Jogler M."/>
            <person name="Boedeker C."/>
            <person name="Pinto D."/>
            <person name="Vollmers J."/>
            <person name="Rivas-Marin E."/>
            <person name="Kohn T."/>
            <person name="Peeters S.H."/>
            <person name="Heuer A."/>
            <person name="Rast P."/>
            <person name="Oberbeckmann S."/>
            <person name="Bunk B."/>
            <person name="Jeske O."/>
            <person name="Meyerdierks A."/>
            <person name="Storesund J.E."/>
            <person name="Kallscheuer N."/>
            <person name="Luecker S."/>
            <person name="Lage O.M."/>
            <person name="Pohl T."/>
            <person name="Merkel B.J."/>
            <person name="Hornburger P."/>
            <person name="Mueller R.-W."/>
            <person name="Bruemmer F."/>
            <person name="Labrenz M."/>
            <person name="Spormann A.M."/>
            <person name="Op Den Camp H."/>
            <person name="Overmann J."/>
            <person name="Amann R."/>
            <person name="Jetten M.S.M."/>
            <person name="Mascher T."/>
            <person name="Medema M.H."/>
            <person name="Devos D.P."/>
            <person name="Kaster A.-K."/>
            <person name="Ovreas L."/>
            <person name="Rohde M."/>
            <person name="Galperin M.Y."/>
            <person name="Jogler C."/>
        </authorList>
    </citation>
    <scope>NUCLEOTIDE SEQUENCE [LARGE SCALE GENOMIC DNA]</scope>
    <source>
        <strain evidence="5 6">Pan54</strain>
    </source>
</reference>
<dbReference type="EMBL" id="SJPG01000001">
    <property type="protein sequence ID" value="TWT61020.1"/>
    <property type="molecule type" value="Genomic_DNA"/>
</dbReference>
<evidence type="ECO:0000256" key="3">
    <source>
        <dbReference type="ARBA" id="ARBA00023315"/>
    </source>
</evidence>
<dbReference type="InterPro" id="IPR050500">
    <property type="entry name" value="Phos_Acetyltrans/Butyryltrans"/>
</dbReference>
<proteinExistence type="inferred from homology"/>
<dbReference type="Proteomes" id="UP000316095">
    <property type="component" value="Unassembled WGS sequence"/>
</dbReference>
<evidence type="ECO:0000256" key="2">
    <source>
        <dbReference type="ARBA" id="ARBA00022679"/>
    </source>
</evidence>
<keyword evidence="2 5" id="KW-0808">Transferase</keyword>
<dbReference type="InterPro" id="IPR002505">
    <property type="entry name" value="PTA_PTB"/>
</dbReference>
<dbReference type="GO" id="GO:0008959">
    <property type="term" value="F:phosphate acetyltransferase activity"/>
    <property type="evidence" value="ECO:0007669"/>
    <property type="project" value="UniProtKB-EC"/>
</dbReference>
<protein>
    <submittedName>
        <fullName evidence="5">Phosphate acetyltransferase</fullName>
        <ecNumber evidence="5">2.3.1.8</ecNumber>
    </submittedName>
</protein>
<dbReference type="InterPro" id="IPR012147">
    <property type="entry name" value="P_Ac_Bu_trans"/>
</dbReference>
<dbReference type="Gene3D" id="3.40.718.10">
    <property type="entry name" value="Isopropylmalate Dehydrogenase"/>
    <property type="match status" value="1"/>
</dbReference>
<keyword evidence="6" id="KW-1185">Reference proteome</keyword>
<accession>A0A5C5XDE2</accession>
<name>A0A5C5XDE2_9PLAN</name>
<dbReference type="OrthoDB" id="9774179at2"/>
<dbReference type="AlphaFoldDB" id="A0A5C5XDE2"/>
<gene>
    <name evidence="5" type="primary">pta</name>
    <name evidence="5" type="ORF">Pan54_17530</name>
</gene>
<evidence type="ECO:0000259" key="4">
    <source>
        <dbReference type="Pfam" id="PF01515"/>
    </source>
</evidence>